<accession>A0ABW2U027</accession>
<dbReference type="RefSeq" id="WP_380200751.1">
    <property type="nucleotide sequence ID" value="NZ_JBHTEK010000001.1"/>
</dbReference>
<organism evidence="1 2">
    <name type="scientific">Hymenobacter humi</name>
    <dbReference type="NCBI Taxonomy" id="1411620"/>
    <lineage>
        <taxon>Bacteria</taxon>
        <taxon>Pseudomonadati</taxon>
        <taxon>Bacteroidota</taxon>
        <taxon>Cytophagia</taxon>
        <taxon>Cytophagales</taxon>
        <taxon>Hymenobacteraceae</taxon>
        <taxon>Hymenobacter</taxon>
    </lineage>
</organism>
<evidence type="ECO:0000313" key="1">
    <source>
        <dbReference type="EMBL" id="MFC7666770.1"/>
    </source>
</evidence>
<gene>
    <name evidence="1" type="ORF">ACFQT0_04555</name>
</gene>
<dbReference type="Proteomes" id="UP001596513">
    <property type="component" value="Unassembled WGS sequence"/>
</dbReference>
<sequence length="46" mass="5323">MYEGRDVLADDLLIRPLDTDVYYYARPGQVESLSKNTYPLYPASPR</sequence>
<keyword evidence="2" id="KW-1185">Reference proteome</keyword>
<name>A0ABW2U027_9BACT</name>
<reference evidence="2" key="1">
    <citation type="journal article" date="2019" name="Int. J. Syst. Evol. Microbiol.">
        <title>The Global Catalogue of Microorganisms (GCM) 10K type strain sequencing project: providing services to taxonomists for standard genome sequencing and annotation.</title>
        <authorList>
            <consortium name="The Broad Institute Genomics Platform"/>
            <consortium name="The Broad Institute Genome Sequencing Center for Infectious Disease"/>
            <person name="Wu L."/>
            <person name="Ma J."/>
        </authorList>
    </citation>
    <scope>NUCLEOTIDE SEQUENCE [LARGE SCALE GENOMIC DNA]</scope>
    <source>
        <strain evidence="2">JCM 19635</strain>
    </source>
</reference>
<dbReference type="EMBL" id="JBHTEK010000001">
    <property type="protein sequence ID" value="MFC7666770.1"/>
    <property type="molecule type" value="Genomic_DNA"/>
</dbReference>
<protein>
    <submittedName>
        <fullName evidence="1">Uncharacterized protein</fullName>
    </submittedName>
</protein>
<comment type="caution">
    <text evidence="1">The sequence shown here is derived from an EMBL/GenBank/DDBJ whole genome shotgun (WGS) entry which is preliminary data.</text>
</comment>
<evidence type="ECO:0000313" key="2">
    <source>
        <dbReference type="Proteomes" id="UP001596513"/>
    </source>
</evidence>
<proteinExistence type="predicted"/>